<dbReference type="GO" id="GO:0003954">
    <property type="term" value="F:NADH dehydrogenase activity"/>
    <property type="evidence" value="ECO:0007669"/>
    <property type="project" value="TreeGrafter"/>
</dbReference>
<dbReference type="PANTHER" id="PTHR11432:SF3">
    <property type="entry name" value="NADH-UBIQUINONE OXIDOREDUCTASE CHAIN 1"/>
    <property type="match status" value="1"/>
</dbReference>
<organism evidence="7 8">
    <name type="scientific">Amycolatopsis arida</name>
    <dbReference type="NCBI Taxonomy" id="587909"/>
    <lineage>
        <taxon>Bacteria</taxon>
        <taxon>Bacillati</taxon>
        <taxon>Actinomycetota</taxon>
        <taxon>Actinomycetes</taxon>
        <taxon>Pseudonocardiales</taxon>
        <taxon>Pseudonocardiaceae</taxon>
        <taxon>Amycolatopsis</taxon>
    </lineage>
</organism>
<keyword evidence="3 6" id="KW-1133">Transmembrane helix</keyword>
<feature type="transmembrane region" description="Helical" evidence="6">
    <location>
        <begin position="68"/>
        <end position="90"/>
    </location>
</feature>
<keyword evidence="2 5" id="KW-0812">Transmembrane</keyword>
<sequence>MVREAPLWTVLVLPVVLGALALAAAALHAGLAARAAGRPVAAELTTPLYAAARLLVRQRRRIPRADLVLWRAGLAGIVVAALLAAMVVPLGEHVVADLSAGVVWFNAMEVLLWMLVWLVGWGANSAFALVGGYRFLAQALAYELPLMFALTAPPLAAASLRVGDVVRAQDGLWFAVWMPAAFAVYLVGIVGVAFWGPLANPVGGDIAGGASVEVSGVDALVLRAGRYLMLAAGAAFAVPLFLGGGMGPLLPPWLWSLVKTAAVLAVLVWLRHRLPRLPVERLMTWGWTVLLPLVLAQLLVVGVVVVR</sequence>
<dbReference type="GO" id="GO:0009060">
    <property type="term" value="P:aerobic respiration"/>
    <property type="evidence" value="ECO:0007669"/>
    <property type="project" value="TreeGrafter"/>
</dbReference>
<feature type="transmembrane region" description="Helical" evidence="6">
    <location>
        <begin position="172"/>
        <end position="195"/>
    </location>
</feature>
<keyword evidence="8" id="KW-1185">Reference proteome</keyword>
<dbReference type="Pfam" id="PF00146">
    <property type="entry name" value="NADHdh"/>
    <property type="match status" value="1"/>
</dbReference>
<feature type="transmembrane region" description="Helical" evidence="6">
    <location>
        <begin position="227"/>
        <end position="247"/>
    </location>
</feature>
<accession>A0A1I6ATW2</accession>
<evidence type="ECO:0000256" key="6">
    <source>
        <dbReference type="SAM" id="Phobius"/>
    </source>
</evidence>
<comment type="similarity">
    <text evidence="5">Belongs to the complex I subunit 1 family.</text>
</comment>
<keyword evidence="4 6" id="KW-0472">Membrane</keyword>
<feature type="transmembrane region" description="Helical" evidence="6">
    <location>
        <begin position="39"/>
        <end position="56"/>
    </location>
</feature>
<feature type="transmembrane region" description="Helical" evidence="6">
    <location>
        <begin position="282"/>
        <end position="306"/>
    </location>
</feature>
<reference evidence="8" key="1">
    <citation type="submission" date="2016-10" db="EMBL/GenBank/DDBJ databases">
        <authorList>
            <person name="Varghese N."/>
            <person name="Submissions S."/>
        </authorList>
    </citation>
    <scope>NUCLEOTIDE SEQUENCE [LARGE SCALE GENOMIC DNA]</scope>
    <source>
        <strain evidence="8">CGMCC 4.5579</strain>
    </source>
</reference>
<evidence type="ECO:0000256" key="5">
    <source>
        <dbReference type="RuleBase" id="RU000471"/>
    </source>
</evidence>
<dbReference type="PANTHER" id="PTHR11432">
    <property type="entry name" value="NADH DEHYDROGENASE SUBUNIT 1"/>
    <property type="match status" value="1"/>
</dbReference>
<dbReference type="RefSeq" id="WP_092536690.1">
    <property type="nucleotide sequence ID" value="NZ_FOWW01000014.1"/>
</dbReference>
<keyword evidence="5" id="KW-0520">NAD</keyword>
<proteinExistence type="inferred from homology"/>
<evidence type="ECO:0000256" key="4">
    <source>
        <dbReference type="ARBA" id="ARBA00023136"/>
    </source>
</evidence>
<feature type="transmembrane region" description="Helical" evidence="6">
    <location>
        <begin position="140"/>
        <end position="160"/>
    </location>
</feature>
<dbReference type="AlphaFoldDB" id="A0A1I6ATW2"/>
<evidence type="ECO:0000256" key="3">
    <source>
        <dbReference type="ARBA" id="ARBA00022989"/>
    </source>
</evidence>
<dbReference type="STRING" id="587909.SAMN05421810_114104"/>
<evidence type="ECO:0000256" key="1">
    <source>
        <dbReference type="ARBA" id="ARBA00004141"/>
    </source>
</evidence>
<dbReference type="Proteomes" id="UP000198727">
    <property type="component" value="Unassembled WGS sequence"/>
</dbReference>
<dbReference type="OrthoDB" id="5185879at2"/>
<comment type="subcellular location">
    <subcellularLocation>
        <location evidence="5">Cell membrane</location>
        <topology evidence="5">Multi-pass membrane protein</topology>
    </subcellularLocation>
    <subcellularLocation>
        <location evidence="1">Membrane</location>
        <topology evidence="1">Multi-pass membrane protein</topology>
    </subcellularLocation>
</comment>
<evidence type="ECO:0000313" key="7">
    <source>
        <dbReference type="EMBL" id="SFQ72134.1"/>
    </source>
</evidence>
<evidence type="ECO:0000313" key="8">
    <source>
        <dbReference type="Proteomes" id="UP000198727"/>
    </source>
</evidence>
<evidence type="ECO:0000256" key="2">
    <source>
        <dbReference type="ARBA" id="ARBA00022692"/>
    </source>
</evidence>
<name>A0A1I6ATW2_9PSEU</name>
<feature type="transmembrane region" description="Helical" evidence="6">
    <location>
        <begin position="253"/>
        <end position="270"/>
    </location>
</feature>
<protein>
    <submittedName>
        <fullName evidence="7">NADH-quinone oxidoreductase subunit H</fullName>
    </submittedName>
</protein>
<gene>
    <name evidence="7" type="ORF">SAMN05421810_114104</name>
</gene>
<dbReference type="InterPro" id="IPR001694">
    <property type="entry name" value="NADH_UbQ_OxRdtase_su1/FPO"/>
</dbReference>
<dbReference type="GO" id="GO:0005886">
    <property type="term" value="C:plasma membrane"/>
    <property type="evidence" value="ECO:0007669"/>
    <property type="project" value="UniProtKB-SubCell"/>
</dbReference>
<feature type="transmembrane region" description="Helical" evidence="6">
    <location>
        <begin position="110"/>
        <end position="133"/>
    </location>
</feature>
<dbReference type="EMBL" id="FOWW01000014">
    <property type="protein sequence ID" value="SFQ72134.1"/>
    <property type="molecule type" value="Genomic_DNA"/>
</dbReference>